<feature type="transmembrane region" description="Helical" evidence="7">
    <location>
        <begin position="182"/>
        <end position="202"/>
    </location>
</feature>
<feature type="transmembrane region" description="Helical" evidence="7">
    <location>
        <begin position="155"/>
        <end position="176"/>
    </location>
</feature>
<feature type="transmembrane region" description="Helical" evidence="7">
    <location>
        <begin position="121"/>
        <end position="143"/>
    </location>
</feature>
<keyword evidence="2" id="KW-0813">Transport</keyword>
<evidence type="ECO:0000256" key="3">
    <source>
        <dbReference type="ARBA" id="ARBA00022475"/>
    </source>
</evidence>
<dbReference type="EMBL" id="BMMF01000006">
    <property type="protein sequence ID" value="GGK35672.1"/>
    <property type="molecule type" value="Genomic_DNA"/>
</dbReference>
<keyword evidence="6 7" id="KW-0472">Membrane</keyword>
<gene>
    <name evidence="8" type="ORF">GCM10011322_23190</name>
</gene>
<evidence type="ECO:0000313" key="9">
    <source>
        <dbReference type="Proteomes" id="UP000600449"/>
    </source>
</evidence>
<reference evidence="8 9" key="1">
    <citation type="journal article" date="2014" name="Int. J. Syst. Evol. Microbiol.">
        <title>Complete genome sequence of Corynebacterium casei LMG S-19264T (=DSM 44701T), isolated from a smear-ripened cheese.</title>
        <authorList>
            <consortium name="US DOE Joint Genome Institute (JGI-PGF)"/>
            <person name="Walter F."/>
            <person name="Albersmeier A."/>
            <person name="Kalinowski J."/>
            <person name="Ruckert C."/>
        </authorList>
    </citation>
    <scope>NUCLEOTIDE SEQUENCE [LARGE SCALE GENOMIC DNA]</scope>
    <source>
        <strain evidence="8 9">CGMCC 1.9161</strain>
    </source>
</reference>
<evidence type="ECO:0000256" key="7">
    <source>
        <dbReference type="SAM" id="Phobius"/>
    </source>
</evidence>
<keyword evidence="3" id="KW-1003">Cell membrane</keyword>
<organism evidence="8 9">
    <name type="scientific">Salinarimonas ramus</name>
    <dbReference type="NCBI Taxonomy" id="690164"/>
    <lineage>
        <taxon>Bacteria</taxon>
        <taxon>Pseudomonadati</taxon>
        <taxon>Pseudomonadota</taxon>
        <taxon>Alphaproteobacteria</taxon>
        <taxon>Hyphomicrobiales</taxon>
        <taxon>Salinarimonadaceae</taxon>
        <taxon>Salinarimonas</taxon>
    </lineage>
</organism>
<comment type="caution">
    <text evidence="8">The sequence shown here is derived from an EMBL/GenBank/DDBJ whole genome shotgun (WGS) entry which is preliminary data.</text>
</comment>
<proteinExistence type="predicted"/>
<feature type="transmembrane region" description="Helical" evidence="7">
    <location>
        <begin position="240"/>
        <end position="258"/>
    </location>
</feature>
<protein>
    <submittedName>
        <fullName evidence="8">Transporter</fullName>
    </submittedName>
</protein>
<evidence type="ECO:0000256" key="2">
    <source>
        <dbReference type="ARBA" id="ARBA00022448"/>
    </source>
</evidence>
<feature type="transmembrane region" description="Helical" evidence="7">
    <location>
        <begin position="93"/>
        <end position="115"/>
    </location>
</feature>
<dbReference type="Proteomes" id="UP000600449">
    <property type="component" value="Unassembled WGS sequence"/>
</dbReference>
<keyword evidence="4 7" id="KW-0812">Transmembrane</keyword>
<comment type="subcellular location">
    <subcellularLocation>
        <location evidence="1">Membrane</location>
        <topology evidence="1">Multi-pass membrane protein</topology>
    </subcellularLocation>
</comment>
<keyword evidence="5 7" id="KW-1133">Transmembrane helix</keyword>
<evidence type="ECO:0000256" key="4">
    <source>
        <dbReference type="ARBA" id="ARBA00022692"/>
    </source>
</evidence>
<evidence type="ECO:0000256" key="6">
    <source>
        <dbReference type="ARBA" id="ARBA00023136"/>
    </source>
</evidence>
<dbReference type="AlphaFoldDB" id="A0A917V4J9"/>
<dbReference type="PANTHER" id="PTHR36838:SF1">
    <property type="entry name" value="SLR1864 PROTEIN"/>
    <property type="match status" value="1"/>
</dbReference>
<dbReference type="InterPro" id="IPR004776">
    <property type="entry name" value="Mem_transp_PIN-like"/>
</dbReference>
<dbReference type="RefSeq" id="WP_188913037.1">
    <property type="nucleotide sequence ID" value="NZ_BMMF01000006.1"/>
</dbReference>
<feature type="transmembrane region" description="Helical" evidence="7">
    <location>
        <begin position="6"/>
        <end position="25"/>
    </location>
</feature>
<accession>A0A917V4J9</accession>
<dbReference type="Pfam" id="PF03547">
    <property type="entry name" value="Mem_trans"/>
    <property type="match status" value="2"/>
</dbReference>
<dbReference type="GO" id="GO:0016020">
    <property type="term" value="C:membrane"/>
    <property type="evidence" value="ECO:0007669"/>
    <property type="project" value="UniProtKB-SubCell"/>
</dbReference>
<feature type="transmembrane region" description="Helical" evidence="7">
    <location>
        <begin position="270"/>
        <end position="295"/>
    </location>
</feature>
<dbReference type="PANTHER" id="PTHR36838">
    <property type="entry name" value="AUXIN EFFLUX CARRIER FAMILY PROTEIN"/>
    <property type="match status" value="1"/>
</dbReference>
<evidence type="ECO:0000256" key="5">
    <source>
        <dbReference type="ARBA" id="ARBA00022989"/>
    </source>
</evidence>
<name>A0A917V4J9_9HYPH</name>
<dbReference type="GO" id="GO:0055085">
    <property type="term" value="P:transmembrane transport"/>
    <property type="evidence" value="ECO:0007669"/>
    <property type="project" value="InterPro"/>
</dbReference>
<evidence type="ECO:0000256" key="1">
    <source>
        <dbReference type="ARBA" id="ARBA00004141"/>
    </source>
</evidence>
<evidence type="ECO:0000313" key="8">
    <source>
        <dbReference type="EMBL" id="GGK35672.1"/>
    </source>
</evidence>
<feature type="transmembrane region" description="Helical" evidence="7">
    <location>
        <begin position="214"/>
        <end position="234"/>
    </location>
</feature>
<keyword evidence="9" id="KW-1185">Reference proteome</keyword>
<feature type="transmembrane region" description="Helical" evidence="7">
    <location>
        <begin position="60"/>
        <end position="86"/>
    </location>
</feature>
<sequence length="298" mass="30195">MILEILATVAPVLAIIAIGFAWARLGLPFDSPTIGSLVLRIGTPCLIFSTLTTAEVSPAAVGAIALAAACVIAVATLVGIVVLRIAGLPLHTWLMTAMFGNTGNMGLPLCAMVFGPDGLTFGIVVFLVTSISQNTLGLVVSAGRVEVASLVRQPVVWASAVSVALLVADLRAPTWIERTTTLVGGIVIPSMLLLLGVSLAKMKVADLRIASGMAVLRLSAGAVGALATIAALGLEGAQAGVVFVMATMPAAIVSVIFAERFGRSPERIAGVIVVSTLGTLAALPVIVFVALRIAAATG</sequence>